<reference evidence="2 3" key="1">
    <citation type="submission" date="2019-10" db="EMBL/GenBank/DDBJ databases">
        <title>Genome Sequences from Six Type Strain Members of the Archaeal Family Sulfolobaceae: Acidianus ambivalens, Acidianus infernus, Metallosphaera prunae, Stygiolobus azoricus, Sulfolobus metallicus, and Sulfurisphaera ohwakuensis.</title>
        <authorList>
            <person name="Counts J.A."/>
            <person name="Kelly R.M."/>
        </authorList>
    </citation>
    <scope>NUCLEOTIDE SEQUENCE [LARGE SCALE GENOMIC DNA]</scope>
    <source>
        <strain evidence="2 3">FC6</strain>
    </source>
</reference>
<dbReference type="RefSeq" id="WP_156004795.1">
    <property type="nucleotide sequence ID" value="NZ_CP045483.1"/>
</dbReference>
<keyword evidence="1" id="KW-0812">Transmembrane</keyword>
<dbReference type="GeneID" id="42797495"/>
<dbReference type="KEGG" id="sazo:D1868_00420"/>
<sequence length="88" mass="10013">MIGIATFPPILLADPFWVYSTIIITLGLCLIGLFNSKEMILRIVYLVLVLGTLLTFFTPYLYELGILFGMVLYYQKVLNEKTQNAFNA</sequence>
<accession>A0A650CL58</accession>
<dbReference type="EMBL" id="CP045483">
    <property type="protein sequence ID" value="QGR18611.1"/>
    <property type="molecule type" value="Genomic_DNA"/>
</dbReference>
<name>A0A650CL58_9CREN</name>
<proteinExistence type="predicted"/>
<keyword evidence="3" id="KW-1185">Reference proteome</keyword>
<dbReference type="Proteomes" id="UP000423396">
    <property type="component" value="Chromosome"/>
</dbReference>
<keyword evidence="1" id="KW-0472">Membrane</keyword>
<feature type="transmembrane region" description="Helical" evidence="1">
    <location>
        <begin position="16"/>
        <end position="36"/>
    </location>
</feature>
<dbReference type="AlphaFoldDB" id="A0A650CL58"/>
<evidence type="ECO:0000313" key="3">
    <source>
        <dbReference type="Proteomes" id="UP000423396"/>
    </source>
</evidence>
<organism evidence="2 3">
    <name type="scientific">Stygiolobus azoricus</name>
    <dbReference type="NCBI Taxonomy" id="41675"/>
    <lineage>
        <taxon>Archaea</taxon>
        <taxon>Thermoproteota</taxon>
        <taxon>Thermoprotei</taxon>
        <taxon>Sulfolobales</taxon>
        <taxon>Sulfolobaceae</taxon>
        <taxon>Stygiolobus</taxon>
    </lineage>
</organism>
<keyword evidence="1" id="KW-1133">Transmembrane helix</keyword>
<protein>
    <submittedName>
        <fullName evidence="2">Uncharacterized protein</fullName>
    </submittedName>
</protein>
<gene>
    <name evidence="2" type="ORF">D1868_00420</name>
</gene>
<evidence type="ECO:0000313" key="2">
    <source>
        <dbReference type="EMBL" id="QGR18611.1"/>
    </source>
</evidence>
<feature type="transmembrane region" description="Helical" evidence="1">
    <location>
        <begin position="43"/>
        <end position="62"/>
    </location>
</feature>
<evidence type="ECO:0000256" key="1">
    <source>
        <dbReference type="SAM" id="Phobius"/>
    </source>
</evidence>